<evidence type="ECO:0000256" key="7">
    <source>
        <dbReference type="ARBA" id="ARBA00023136"/>
    </source>
</evidence>
<dbReference type="GO" id="GO:0015293">
    <property type="term" value="F:symporter activity"/>
    <property type="evidence" value="ECO:0007669"/>
    <property type="project" value="UniProtKB-KW"/>
</dbReference>
<dbReference type="PANTHER" id="PTHR43528:SF8">
    <property type="entry name" value="BLR0239 PROTEIN"/>
    <property type="match status" value="1"/>
</dbReference>
<dbReference type="EMBL" id="PNYA01000040">
    <property type="protein sequence ID" value="PMS14749.1"/>
    <property type="molecule type" value="Genomic_DNA"/>
</dbReference>
<feature type="transmembrane region" description="Helical" evidence="8">
    <location>
        <begin position="110"/>
        <end position="130"/>
    </location>
</feature>
<feature type="transmembrane region" description="Helical" evidence="8">
    <location>
        <begin position="56"/>
        <end position="78"/>
    </location>
</feature>
<dbReference type="AlphaFoldDB" id="A0A2N7VC70"/>
<keyword evidence="5" id="KW-0769">Symport</keyword>
<dbReference type="Gene3D" id="1.20.1250.20">
    <property type="entry name" value="MFS general substrate transporter like domains"/>
    <property type="match status" value="2"/>
</dbReference>
<evidence type="ECO:0000256" key="1">
    <source>
        <dbReference type="ARBA" id="ARBA00004651"/>
    </source>
</evidence>
<dbReference type="FunFam" id="1.20.1250.20:FF:000001">
    <property type="entry name" value="Dicarboxylate MFS transporter"/>
    <property type="match status" value="1"/>
</dbReference>
<name>A0A2N7VC70_9BURK</name>
<keyword evidence="7 8" id="KW-0472">Membrane</keyword>
<dbReference type="InterPro" id="IPR011701">
    <property type="entry name" value="MFS"/>
</dbReference>
<feature type="transmembrane region" description="Helical" evidence="8">
    <location>
        <begin position="186"/>
        <end position="205"/>
    </location>
</feature>
<dbReference type="RefSeq" id="WP_102649100.1">
    <property type="nucleotide sequence ID" value="NZ_PNYA01000040.1"/>
</dbReference>
<feature type="transmembrane region" description="Helical" evidence="8">
    <location>
        <begin position="347"/>
        <end position="367"/>
    </location>
</feature>
<dbReference type="InterPro" id="IPR051084">
    <property type="entry name" value="H+-coupled_symporters"/>
</dbReference>
<feature type="transmembrane region" description="Helical" evidence="8">
    <location>
        <begin position="317"/>
        <end position="335"/>
    </location>
</feature>
<keyword evidence="2" id="KW-0813">Transport</keyword>
<evidence type="ECO:0000256" key="2">
    <source>
        <dbReference type="ARBA" id="ARBA00022448"/>
    </source>
</evidence>
<evidence type="ECO:0000256" key="4">
    <source>
        <dbReference type="ARBA" id="ARBA00022692"/>
    </source>
</evidence>
<feature type="transmembrane region" description="Helical" evidence="8">
    <location>
        <begin position="379"/>
        <end position="400"/>
    </location>
</feature>
<dbReference type="PANTHER" id="PTHR43528">
    <property type="entry name" value="ALPHA-KETOGLUTARATE PERMEASE"/>
    <property type="match status" value="1"/>
</dbReference>
<gene>
    <name evidence="10" type="ORF">C0Z18_30075</name>
</gene>
<feature type="transmembrane region" description="Helical" evidence="8">
    <location>
        <begin position="406"/>
        <end position="424"/>
    </location>
</feature>
<keyword evidence="3" id="KW-1003">Cell membrane</keyword>
<evidence type="ECO:0000313" key="11">
    <source>
        <dbReference type="Proteomes" id="UP000235616"/>
    </source>
</evidence>
<dbReference type="GO" id="GO:0005886">
    <property type="term" value="C:plasma membrane"/>
    <property type="evidence" value="ECO:0007669"/>
    <property type="project" value="UniProtKB-SubCell"/>
</dbReference>
<reference evidence="10 11" key="1">
    <citation type="submission" date="2018-01" db="EMBL/GenBank/DDBJ databases">
        <title>Whole genome analyses suggest that Burkholderia sensu lato contains two further novel genera in the rhizoxinica-symbiotica group Mycetohabitans gen. nov., and Trinickia gen. nov.: implications for the evolution of diazotrophy and nodulation in the Burkholderiaceae.</title>
        <authorList>
            <person name="Estrada-de los Santos P."/>
            <person name="Palmer M."/>
            <person name="Chavez-Ramirez B."/>
            <person name="Beukes C."/>
            <person name="Steenkamp E.T."/>
            <person name="Hirsch A.M."/>
            <person name="Manyaka P."/>
            <person name="Maluk M."/>
            <person name="Lafos M."/>
            <person name="Crook M."/>
            <person name="Gross E."/>
            <person name="Simon M.F."/>
            <person name="Bueno dos Reis Junior F."/>
            <person name="Poole P.S."/>
            <person name="Venter S.N."/>
            <person name="James E.K."/>
        </authorList>
    </citation>
    <scope>NUCLEOTIDE SEQUENCE [LARGE SCALE GENOMIC DNA]</scope>
    <source>
        <strain evidence="10 11">GIMN1.004</strain>
    </source>
</reference>
<dbReference type="InterPro" id="IPR020846">
    <property type="entry name" value="MFS_dom"/>
</dbReference>
<dbReference type="InterPro" id="IPR036259">
    <property type="entry name" value="MFS_trans_sf"/>
</dbReference>
<dbReference type="InterPro" id="IPR005828">
    <property type="entry name" value="MFS_sugar_transport-like"/>
</dbReference>
<comment type="caution">
    <text evidence="10">The sequence shown here is derived from an EMBL/GenBank/DDBJ whole genome shotgun (WGS) entry which is preliminary data.</text>
</comment>
<comment type="subcellular location">
    <subcellularLocation>
        <location evidence="1">Cell membrane</location>
        <topology evidence="1">Multi-pass membrane protein</topology>
    </subcellularLocation>
</comment>
<keyword evidence="6 8" id="KW-1133">Transmembrane helix</keyword>
<keyword evidence="4 8" id="KW-0812">Transmembrane</keyword>
<feature type="transmembrane region" description="Helical" evidence="8">
    <location>
        <begin position="85"/>
        <end position="104"/>
    </location>
</feature>
<feature type="transmembrane region" description="Helical" evidence="8">
    <location>
        <begin position="246"/>
        <end position="265"/>
    </location>
</feature>
<evidence type="ECO:0000256" key="3">
    <source>
        <dbReference type="ARBA" id="ARBA00022475"/>
    </source>
</evidence>
<feature type="transmembrane region" description="Helical" evidence="8">
    <location>
        <begin position="151"/>
        <end position="174"/>
    </location>
</feature>
<protein>
    <submittedName>
        <fullName evidence="10">MFS transporter</fullName>
    </submittedName>
</protein>
<keyword evidence="11" id="KW-1185">Reference proteome</keyword>
<sequence>MPNPPALPRANRHAIVASTIGNAFEWYDFIVFGFLSVVIARQFFPSSDPTVSMLMTTATFGSAFLMRPIGGILLGIYADRAGRKAALSLVIALMTLSSAMMAFTPGYATIGIAAPIIVVLARLLQGLSAGGEFGSATSMLIEYAPAHRRGFYGSWQNFGQFVAAVSAALMGALVTRGLSAGALDAWGWRIPFLFGLLIGPVGFYIRTRLHEPPAVEAGENARGPGAASVFGKRASTLAIVWREHRGALWIAFGLVVASSVAQYVLNVYLPAYSVRQLGLPVSAPFTVLVATGTLRMILTPFFGLLSDRIGRKPVMGASMTLYVLTIYPLFVWLVAGPSLPRLLSVELVFAVLMAAALGPASTALAELFPAQVRATGLSISYNVATTLFGGFSPFLVTWLIDATGNKMMPAYFVTAAMLVGLVALRPMPDLARRSVAARITASDGAVSR</sequence>
<evidence type="ECO:0000259" key="9">
    <source>
        <dbReference type="PROSITE" id="PS50850"/>
    </source>
</evidence>
<organism evidence="10 11">
    <name type="scientific">Trinickia dabaoshanensis</name>
    <dbReference type="NCBI Taxonomy" id="564714"/>
    <lineage>
        <taxon>Bacteria</taxon>
        <taxon>Pseudomonadati</taxon>
        <taxon>Pseudomonadota</taxon>
        <taxon>Betaproteobacteria</taxon>
        <taxon>Burkholderiales</taxon>
        <taxon>Burkholderiaceae</taxon>
        <taxon>Trinickia</taxon>
    </lineage>
</organism>
<evidence type="ECO:0000256" key="6">
    <source>
        <dbReference type="ARBA" id="ARBA00022989"/>
    </source>
</evidence>
<dbReference type="Proteomes" id="UP000235616">
    <property type="component" value="Unassembled WGS sequence"/>
</dbReference>
<dbReference type="Pfam" id="PF00083">
    <property type="entry name" value="Sugar_tr"/>
    <property type="match status" value="1"/>
</dbReference>
<feature type="transmembrane region" description="Helical" evidence="8">
    <location>
        <begin position="285"/>
        <end position="305"/>
    </location>
</feature>
<evidence type="ECO:0000256" key="5">
    <source>
        <dbReference type="ARBA" id="ARBA00022847"/>
    </source>
</evidence>
<dbReference type="Pfam" id="PF07690">
    <property type="entry name" value="MFS_1"/>
    <property type="match status" value="1"/>
</dbReference>
<evidence type="ECO:0000313" key="10">
    <source>
        <dbReference type="EMBL" id="PMS14749.1"/>
    </source>
</evidence>
<proteinExistence type="predicted"/>
<dbReference type="OrthoDB" id="6766492at2"/>
<accession>A0A2N7VC70</accession>
<dbReference type="PROSITE" id="PS50850">
    <property type="entry name" value="MFS"/>
    <property type="match status" value="1"/>
</dbReference>
<feature type="domain" description="Major facilitator superfamily (MFS) profile" evidence="9">
    <location>
        <begin position="14"/>
        <end position="432"/>
    </location>
</feature>
<dbReference type="SUPFAM" id="SSF103473">
    <property type="entry name" value="MFS general substrate transporter"/>
    <property type="match status" value="1"/>
</dbReference>
<evidence type="ECO:0000256" key="8">
    <source>
        <dbReference type="SAM" id="Phobius"/>
    </source>
</evidence>
<feature type="transmembrane region" description="Helical" evidence="8">
    <location>
        <begin position="26"/>
        <end position="44"/>
    </location>
</feature>